<name>A0ABR2HFB1_9EUKA</name>
<gene>
    <name evidence="2" type="ORF">M9Y10_021113</name>
</gene>
<dbReference type="Proteomes" id="UP001470230">
    <property type="component" value="Unassembled WGS sequence"/>
</dbReference>
<keyword evidence="3" id="KW-1185">Reference proteome</keyword>
<proteinExistence type="predicted"/>
<protein>
    <recommendedName>
        <fullName evidence="4">Cytoplasmic envelopment protein 3</fullName>
    </recommendedName>
</protein>
<evidence type="ECO:0000313" key="3">
    <source>
        <dbReference type="Proteomes" id="UP001470230"/>
    </source>
</evidence>
<evidence type="ECO:0000256" key="1">
    <source>
        <dbReference type="SAM" id="MobiDB-lite"/>
    </source>
</evidence>
<dbReference type="EMBL" id="JAPFFF010000031">
    <property type="protein sequence ID" value="KAK8844940.1"/>
    <property type="molecule type" value="Genomic_DNA"/>
</dbReference>
<evidence type="ECO:0000313" key="2">
    <source>
        <dbReference type="EMBL" id="KAK8844940.1"/>
    </source>
</evidence>
<sequence length="94" mass="10306">MGICSSCCDNIPDESSKIDSQYASLVTVKPSPITLEEIQNISDEKMDVPMFATVESDEDENPAVSDPETLTDTELNLYAKKLDGSDGDEQEKED</sequence>
<evidence type="ECO:0008006" key="4">
    <source>
        <dbReference type="Google" id="ProtNLM"/>
    </source>
</evidence>
<reference evidence="2 3" key="1">
    <citation type="submission" date="2024-04" db="EMBL/GenBank/DDBJ databases">
        <title>Tritrichomonas musculus Genome.</title>
        <authorList>
            <person name="Alves-Ferreira E."/>
            <person name="Grigg M."/>
            <person name="Lorenzi H."/>
            <person name="Galac M."/>
        </authorList>
    </citation>
    <scope>NUCLEOTIDE SEQUENCE [LARGE SCALE GENOMIC DNA]</scope>
    <source>
        <strain evidence="2 3">EAF2021</strain>
    </source>
</reference>
<comment type="caution">
    <text evidence="2">The sequence shown here is derived from an EMBL/GenBank/DDBJ whole genome shotgun (WGS) entry which is preliminary data.</text>
</comment>
<accession>A0ABR2HFB1</accession>
<organism evidence="2 3">
    <name type="scientific">Tritrichomonas musculus</name>
    <dbReference type="NCBI Taxonomy" id="1915356"/>
    <lineage>
        <taxon>Eukaryota</taxon>
        <taxon>Metamonada</taxon>
        <taxon>Parabasalia</taxon>
        <taxon>Tritrichomonadida</taxon>
        <taxon>Tritrichomonadidae</taxon>
        <taxon>Tritrichomonas</taxon>
    </lineage>
</organism>
<feature type="region of interest" description="Disordered" evidence="1">
    <location>
        <begin position="55"/>
        <end position="74"/>
    </location>
</feature>